<dbReference type="Proteomes" id="UP000235728">
    <property type="component" value="Unassembled WGS sequence"/>
</dbReference>
<name>A0A2N6NIA1_BEABA</name>
<accession>A0A2N6NIA1</accession>
<protein>
    <submittedName>
        <fullName evidence="1">Uncharacterized protein</fullName>
    </submittedName>
</protein>
<evidence type="ECO:0000313" key="2">
    <source>
        <dbReference type="Proteomes" id="UP000235728"/>
    </source>
</evidence>
<proteinExistence type="predicted"/>
<organism evidence="1 2">
    <name type="scientific">Beauveria bassiana</name>
    <name type="common">White muscardine disease fungus</name>
    <name type="synonym">Tritirachium shiotae</name>
    <dbReference type="NCBI Taxonomy" id="176275"/>
    <lineage>
        <taxon>Eukaryota</taxon>
        <taxon>Fungi</taxon>
        <taxon>Dikarya</taxon>
        <taxon>Ascomycota</taxon>
        <taxon>Pezizomycotina</taxon>
        <taxon>Sordariomycetes</taxon>
        <taxon>Hypocreomycetidae</taxon>
        <taxon>Hypocreales</taxon>
        <taxon>Cordycipitaceae</taxon>
        <taxon>Beauveria</taxon>
    </lineage>
</organism>
<dbReference type="AlphaFoldDB" id="A0A2N6NIA1"/>
<gene>
    <name evidence="1" type="ORF">BM221_006669</name>
</gene>
<dbReference type="EMBL" id="MRVG01000007">
    <property type="protein sequence ID" value="PMB67009.1"/>
    <property type="molecule type" value="Genomic_DNA"/>
</dbReference>
<sequence length="61" mass="6587">MKEGKGKREIRNDEATLRRGGWDGWMEGWMGGTGAGYGGANSPVKYLWTAKSGLEGQRGLA</sequence>
<evidence type="ECO:0000313" key="1">
    <source>
        <dbReference type="EMBL" id="PMB67009.1"/>
    </source>
</evidence>
<comment type="caution">
    <text evidence="1">The sequence shown here is derived from an EMBL/GenBank/DDBJ whole genome shotgun (WGS) entry which is preliminary data.</text>
</comment>
<reference evidence="1 2" key="1">
    <citation type="journal article" date="2016" name="Appl. Microbiol. Biotechnol.">
        <title>Characterization of T-DNA insertion mutants with decreased virulence in the entomopathogenic fungus Beauveria bassiana JEF-007.</title>
        <authorList>
            <person name="Kim S."/>
            <person name="Lee S.J."/>
            <person name="Nai Y.S."/>
            <person name="Yu J.S."/>
            <person name="Lee M.R."/>
            <person name="Yang Y.T."/>
            <person name="Kim J.S."/>
        </authorList>
    </citation>
    <scope>NUCLEOTIDE SEQUENCE [LARGE SCALE GENOMIC DNA]</scope>
    <source>
        <strain evidence="1 2">JEF-007</strain>
    </source>
</reference>